<evidence type="ECO:0000259" key="8">
    <source>
        <dbReference type="PROSITE" id="PS50109"/>
    </source>
</evidence>
<evidence type="ECO:0000313" key="10">
    <source>
        <dbReference type="Proteomes" id="UP000177777"/>
    </source>
</evidence>
<dbReference type="InterPro" id="IPR005467">
    <property type="entry name" value="His_kinase_dom"/>
</dbReference>
<evidence type="ECO:0000256" key="7">
    <source>
        <dbReference type="SAM" id="Phobius"/>
    </source>
</evidence>
<reference evidence="9 10" key="1">
    <citation type="journal article" date="2016" name="Nat. Commun.">
        <title>Thousands of microbial genomes shed light on interconnected biogeochemical processes in an aquifer system.</title>
        <authorList>
            <person name="Anantharaman K."/>
            <person name="Brown C.T."/>
            <person name="Hug L.A."/>
            <person name="Sharon I."/>
            <person name="Castelle C.J."/>
            <person name="Probst A.J."/>
            <person name="Thomas B.C."/>
            <person name="Singh A."/>
            <person name="Wilkins M.J."/>
            <person name="Karaoz U."/>
            <person name="Brodie E.L."/>
            <person name="Williams K.H."/>
            <person name="Hubbard S.S."/>
            <person name="Banfield J.F."/>
        </authorList>
    </citation>
    <scope>NUCLEOTIDE SEQUENCE [LARGE SCALE GENOMIC DNA]</scope>
</reference>
<dbReference type="InterPro" id="IPR003594">
    <property type="entry name" value="HATPase_dom"/>
</dbReference>
<feature type="domain" description="Histidine kinase" evidence="8">
    <location>
        <begin position="262"/>
        <end position="433"/>
    </location>
</feature>
<dbReference type="EC" id="2.7.13.3" evidence="2"/>
<dbReference type="PANTHER" id="PTHR43711:SF1">
    <property type="entry name" value="HISTIDINE KINASE 1"/>
    <property type="match status" value="1"/>
</dbReference>
<dbReference type="InterPro" id="IPR050736">
    <property type="entry name" value="Sensor_HK_Regulatory"/>
</dbReference>
<feature type="transmembrane region" description="Helical" evidence="7">
    <location>
        <begin position="80"/>
        <end position="100"/>
    </location>
</feature>
<keyword evidence="7" id="KW-0472">Membrane</keyword>
<evidence type="ECO:0000256" key="2">
    <source>
        <dbReference type="ARBA" id="ARBA00012438"/>
    </source>
</evidence>
<dbReference type="Proteomes" id="UP000177777">
    <property type="component" value="Unassembled WGS sequence"/>
</dbReference>
<keyword evidence="3" id="KW-0808">Transferase</keyword>
<keyword evidence="7" id="KW-1133">Transmembrane helix</keyword>
<feature type="transmembrane region" description="Helical" evidence="7">
    <location>
        <begin position="41"/>
        <end position="60"/>
    </location>
</feature>
<dbReference type="AlphaFoldDB" id="A0A1F6W4Y8"/>
<accession>A0A1F6W4Y8</accession>
<feature type="transmembrane region" description="Helical" evidence="7">
    <location>
        <begin position="161"/>
        <end position="180"/>
    </location>
</feature>
<dbReference type="EMBL" id="MFUE01000020">
    <property type="protein sequence ID" value="OGI76973.1"/>
    <property type="molecule type" value="Genomic_DNA"/>
</dbReference>
<comment type="catalytic activity">
    <reaction evidence="1">
        <text>ATP + protein L-histidine = ADP + protein N-phospho-L-histidine.</text>
        <dbReference type="EC" id="2.7.13.3"/>
    </reaction>
</comment>
<dbReference type="GO" id="GO:0000160">
    <property type="term" value="P:phosphorelay signal transduction system"/>
    <property type="evidence" value="ECO:0007669"/>
    <property type="project" value="UniProtKB-KW"/>
</dbReference>
<evidence type="ECO:0000256" key="4">
    <source>
        <dbReference type="ARBA" id="ARBA00022777"/>
    </source>
</evidence>
<dbReference type="SUPFAM" id="SSF55874">
    <property type="entry name" value="ATPase domain of HSP90 chaperone/DNA topoisomerase II/histidine kinase"/>
    <property type="match status" value="1"/>
</dbReference>
<dbReference type="PRINTS" id="PR00344">
    <property type="entry name" value="BCTRLSENSOR"/>
</dbReference>
<protein>
    <recommendedName>
        <fullName evidence="2">histidine kinase</fullName>
        <ecNumber evidence="2">2.7.13.3</ecNumber>
    </recommendedName>
</protein>
<comment type="caution">
    <text evidence="9">The sequence shown here is derived from an EMBL/GenBank/DDBJ whole genome shotgun (WGS) entry which is preliminary data.</text>
</comment>
<keyword evidence="6" id="KW-0175">Coiled coil</keyword>
<sequence length="433" mass="47972">MSFKQKFAIAALYVPVVLLLPTTLNLSGVNLADCTAIEGPIAQYFTYALELAFIISIFVVTDREYRKNSDPQKKKEALTFGLGMVVFLLAFSWGNLIGSFTENWTLAQAGLIGMPIFTAFLAYLIVRFHSFNMKLFGAQVLVFALGFLVLGIIFIRSIENVRLVVAVTLLLIFIIGSVLIRGIKKEIEQREELAKLNIDLQNLLKQRESLVHLITHKIKGSFTYTKVLFAGMLDGTFGDISPEIKKRSEQGMEFNNAGLRTVDLVLNVANMQSGTIKYEMKPVDFRNLVAASIGEKKIEAEKKGLAMEGKFEGGTFSVLGDAFWLKESVNNLIENSIKYTKEGGITVTLEHTKENKILLSVKDTGIGIAPEDKEHLFTEGGRGKESVKMNVDSTGYGLYSVKLIIEAHEGRVWGNSEGPGRGSQFYIELNPTS</sequence>
<dbReference type="STRING" id="1801754.A3D42_02460"/>
<organism evidence="9 10">
    <name type="scientific">Candidatus Nomurabacteria bacterium RIFCSPHIGHO2_02_FULL_41_18</name>
    <dbReference type="NCBI Taxonomy" id="1801754"/>
    <lineage>
        <taxon>Bacteria</taxon>
        <taxon>Candidatus Nomuraibacteriota</taxon>
    </lineage>
</organism>
<dbReference type="SMART" id="SM00387">
    <property type="entry name" value="HATPase_c"/>
    <property type="match status" value="1"/>
</dbReference>
<dbReference type="Pfam" id="PF02518">
    <property type="entry name" value="HATPase_c"/>
    <property type="match status" value="1"/>
</dbReference>
<evidence type="ECO:0000256" key="6">
    <source>
        <dbReference type="SAM" id="Coils"/>
    </source>
</evidence>
<dbReference type="Gene3D" id="3.30.565.10">
    <property type="entry name" value="Histidine kinase-like ATPase, C-terminal domain"/>
    <property type="match status" value="1"/>
</dbReference>
<keyword evidence="4" id="KW-0418">Kinase</keyword>
<feature type="transmembrane region" description="Helical" evidence="7">
    <location>
        <begin position="106"/>
        <end position="126"/>
    </location>
</feature>
<evidence type="ECO:0000256" key="3">
    <source>
        <dbReference type="ARBA" id="ARBA00022679"/>
    </source>
</evidence>
<feature type="transmembrane region" description="Helical" evidence="7">
    <location>
        <begin position="135"/>
        <end position="155"/>
    </location>
</feature>
<dbReference type="InterPro" id="IPR004358">
    <property type="entry name" value="Sig_transdc_His_kin-like_C"/>
</dbReference>
<evidence type="ECO:0000256" key="5">
    <source>
        <dbReference type="ARBA" id="ARBA00023012"/>
    </source>
</evidence>
<gene>
    <name evidence="9" type="ORF">A3D42_02460</name>
</gene>
<evidence type="ECO:0000313" key="9">
    <source>
        <dbReference type="EMBL" id="OGI76973.1"/>
    </source>
</evidence>
<dbReference type="PANTHER" id="PTHR43711">
    <property type="entry name" value="TWO-COMPONENT HISTIDINE KINASE"/>
    <property type="match status" value="1"/>
</dbReference>
<dbReference type="GO" id="GO:0004673">
    <property type="term" value="F:protein histidine kinase activity"/>
    <property type="evidence" value="ECO:0007669"/>
    <property type="project" value="UniProtKB-EC"/>
</dbReference>
<dbReference type="PROSITE" id="PS50109">
    <property type="entry name" value="HIS_KIN"/>
    <property type="match status" value="1"/>
</dbReference>
<dbReference type="InterPro" id="IPR036890">
    <property type="entry name" value="HATPase_C_sf"/>
</dbReference>
<name>A0A1F6W4Y8_9BACT</name>
<feature type="coiled-coil region" evidence="6">
    <location>
        <begin position="183"/>
        <end position="213"/>
    </location>
</feature>
<evidence type="ECO:0000256" key="1">
    <source>
        <dbReference type="ARBA" id="ARBA00000085"/>
    </source>
</evidence>
<keyword evidence="5" id="KW-0902">Two-component regulatory system</keyword>
<keyword evidence="7" id="KW-0812">Transmembrane</keyword>
<proteinExistence type="predicted"/>